<keyword evidence="5 6" id="KW-0472">Membrane</keyword>
<dbReference type="InterPro" id="IPR036938">
    <property type="entry name" value="PAP2/HPO_sf"/>
</dbReference>
<dbReference type="Gene3D" id="1.20.144.10">
    <property type="entry name" value="Phosphatidic acid phosphatase type 2/haloperoxidase"/>
    <property type="match status" value="1"/>
</dbReference>
<dbReference type="GO" id="GO:0006644">
    <property type="term" value="P:phospholipid metabolic process"/>
    <property type="evidence" value="ECO:0007669"/>
    <property type="project" value="InterPro"/>
</dbReference>
<dbReference type="PANTHER" id="PTHR10165:SF35">
    <property type="entry name" value="RE23632P"/>
    <property type="match status" value="1"/>
</dbReference>
<name>A0AAE9W8F0_9SCHI</name>
<dbReference type="InterPro" id="IPR000326">
    <property type="entry name" value="PAP2/HPO"/>
</dbReference>
<evidence type="ECO:0000313" key="8">
    <source>
        <dbReference type="EMBL" id="WBW71275.1"/>
    </source>
</evidence>
<feature type="transmembrane region" description="Helical" evidence="6">
    <location>
        <begin position="66"/>
        <end position="84"/>
    </location>
</feature>
<gene>
    <name evidence="8" type="ORF">SOMG_01345</name>
</gene>
<evidence type="ECO:0000313" key="9">
    <source>
        <dbReference type="Proteomes" id="UP001212411"/>
    </source>
</evidence>
<keyword evidence="3 6" id="KW-0812">Transmembrane</keyword>
<feature type="transmembrane region" description="Helical" evidence="6">
    <location>
        <begin position="16"/>
        <end position="35"/>
    </location>
</feature>
<dbReference type="EMBL" id="CP115611">
    <property type="protein sequence ID" value="WBW71275.1"/>
    <property type="molecule type" value="Genomic_DNA"/>
</dbReference>
<dbReference type="InterPro" id="IPR043216">
    <property type="entry name" value="PAP-like"/>
</dbReference>
<dbReference type="GO" id="GO:0046839">
    <property type="term" value="P:phospholipid dephosphorylation"/>
    <property type="evidence" value="ECO:0007669"/>
    <property type="project" value="TreeGrafter"/>
</dbReference>
<dbReference type="CDD" id="cd03390">
    <property type="entry name" value="PAP2_containing_1_like"/>
    <property type="match status" value="1"/>
</dbReference>
<dbReference type="AlphaFoldDB" id="A0AAE9W8F0"/>
<dbReference type="GeneID" id="80874827"/>
<feature type="domain" description="Phosphatidic acid phosphatase type 2/haloperoxidase" evidence="7">
    <location>
        <begin position="97"/>
        <end position="240"/>
    </location>
</feature>
<evidence type="ECO:0000256" key="4">
    <source>
        <dbReference type="ARBA" id="ARBA00022989"/>
    </source>
</evidence>
<organism evidence="8 9">
    <name type="scientific">Schizosaccharomyces osmophilus</name>
    <dbReference type="NCBI Taxonomy" id="2545709"/>
    <lineage>
        <taxon>Eukaryota</taxon>
        <taxon>Fungi</taxon>
        <taxon>Dikarya</taxon>
        <taxon>Ascomycota</taxon>
        <taxon>Taphrinomycotina</taxon>
        <taxon>Schizosaccharomycetes</taxon>
        <taxon>Schizosaccharomycetales</taxon>
        <taxon>Schizosaccharomycetaceae</taxon>
        <taxon>Schizosaccharomyces</taxon>
    </lineage>
</organism>
<dbReference type="SMART" id="SM00014">
    <property type="entry name" value="acidPPc"/>
    <property type="match status" value="1"/>
</dbReference>
<dbReference type="RefSeq" id="XP_056035518.1">
    <property type="nucleotide sequence ID" value="XM_056180138.1"/>
</dbReference>
<protein>
    <submittedName>
        <fullName evidence="8">Diacylglycerol diphosphate phosphatase</fullName>
    </submittedName>
</protein>
<feature type="transmembrane region" description="Helical" evidence="6">
    <location>
        <begin position="194"/>
        <end position="212"/>
    </location>
</feature>
<reference evidence="8 9" key="1">
    <citation type="journal article" date="2023" name="G3 (Bethesda)">
        <title>A high-quality reference genome for the fission yeast Schizosaccharomyces osmophilus.</title>
        <authorList>
            <person name="Jia G.S."/>
            <person name="Zhang W.C."/>
            <person name="Liang Y."/>
            <person name="Liu X.H."/>
            <person name="Rhind N."/>
            <person name="Pidoux A."/>
            <person name="Brysch-Herzberg M."/>
            <person name="Du L.L."/>
        </authorList>
    </citation>
    <scope>NUCLEOTIDE SEQUENCE [LARGE SCALE GENOMIC DNA]</scope>
    <source>
        <strain evidence="8 9">CBS 15793</strain>
    </source>
</reference>
<evidence type="ECO:0000256" key="3">
    <source>
        <dbReference type="ARBA" id="ARBA00022692"/>
    </source>
</evidence>
<proteinExistence type="inferred from homology"/>
<evidence type="ECO:0000256" key="1">
    <source>
        <dbReference type="ARBA" id="ARBA00004141"/>
    </source>
</evidence>
<evidence type="ECO:0000256" key="2">
    <source>
        <dbReference type="ARBA" id="ARBA00008816"/>
    </source>
</evidence>
<dbReference type="Proteomes" id="UP001212411">
    <property type="component" value="Chromosome 1"/>
</dbReference>
<dbReference type="Pfam" id="PF01569">
    <property type="entry name" value="PAP2"/>
    <property type="match status" value="1"/>
</dbReference>
<dbReference type="PANTHER" id="PTHR10165">
    <property type="entry name" value="LIPID PHOSPHATE PHOSPHATASE"/>
    <property type="match status" value="1"/>
</dbReference>
<dbReference type="GO" id="GO:0016020">
    <property type="term" value="C:membrane"/>
    <property type="evidence" value="ECO:0007669"/>
    <property type="project" value="UniProtKB-SubCell"/>
</dbReference>
<sequence length="276" mass="31403">MSVEIREHYEKMKELWILYGDYAVLLLVSLCYFIMDVTMLPFQRQFSLDDLTISHPHAKHERVPTMYLGLITLPLPGLILYGFGRFRKSPLLFWKSLMGLLYSTMISGLIVTVIKNTVGRPRPDFIARCDPLSSSPHTGLVDLHVCTTSWESHTLQDGLRSFPSGHTAFSFAGLGYLSLIIASQLRMFRKKTSSWAIVMPILPLMLATWIGISRNEDYRHHVEDIVVGGFLGMTIAYVCYRQTFPPLNDALANIPYAQLEIDEGNLDSRRVVEEMV</sequence>
<dbReference type="SUPFAM" id="SSF48317">
    <property type="entry name" value="Acid phosphatase/Vanadium-dependent haloperoxidase"/>
    <property type="match status" value="1"/>
</dbReference>
<feature type="transmembrane region" description="Helical" evidence="6">
    <location>
        <begin position="164"/>
        <end position="182"/>
    </location>
</feature>
<comment type="similarity">
    <text evidence="2">Belongs to the PA-phosphatase related phosphoesterase family.</text>
</comment>
<feature type="transmembrane region" description="Helical" evidence="6">
    <location>
        <begin position="91"/>
        <end position="114"/>
    </location>
</feature>
<dbReference type="GO" id="GO:0008195">
    <property type="term" value="F:phosphatidate phosphatase activity"/>
    <property type="evidence" value="ECO:0007669"/>
    <property type="project" value="TreeGrafter"/>
</dbReference>
<evidence type="ECO:0000256" key="6">
    <source>
        <dbReference type="SAM" id="Phobius"/>
    </source>
</evidence>
<evidence type="ECO:0000259" key="7">
    <source>
        <dbReference type="SMART" id="SM00014"/>
    </source>
</evidence>
<dbReference type="KEGG" id="som:SOMG_01345"/>
<keyword evidence="4 6" id="KW-1133">Transmembrane helix</keyword>
<comment type="subcellular location">
    <subcellularLocation>
        <location evidence="1">Membrane</location>
        <topology evidence="1">Multi-pass membrane protein</topology>
    </subcellularLocation>
</comment>
<feature type="transmembrane region" description="Helical" evidence="6">
    <location>
        <begin position="224"/>
        <end position="240"/>
    </location>
</feature>
<evidence type="ECO:0000256" key="5">
    <source>
        <dbReference type="ARBA" id="ARBA00023136"/>
    </source>
</evidence>
<accession>A0AAE9W8F0</accession>
<keyword evidence="9" id="KW-1185">Reference proteome</keyword>